<evidence type="ECO:0000256" key="2">
    <source>
        <dbReference type="ARBA" id="ARBA00022525"/>
    </source>
</evidence>
<dbReference type="EMBL" id="GG666548">
    <property type="protein sequence ID" value="EEN56957.1"/>
    <property type="molecule type" value="Genomic_DNA"/>
</dbReference>
<reference evidence="5" key="1">
    <citation type="journal article" date="2008" name="Nature">
        <title>The amphioxus genome and the evolution of the chordate karyotype.</title>
        <authorList>
            <consortium name="US DOE Joint Genome Institute (JGI-PGF)"/>
            <person name="Putnam N.H."/>
            <person name="Butts T."/>
            <person name="Ferrier D.E.K."/>
            <person name="Furlong R.F."/>
            <person name="Hellsten U."/>
            <person name="Kawashima T."/>
            <person name="Robinson-Rechavi M."/>
            <person name="Shoguchi E."/>
            <person name="Terry A."/>
            <person name="Yu J.-K."/>
            <person name="Benito-Gutierrez E.L."/>
            <person name="Dubchak I."/>
            <person name="Garcia-Fernandez J."/>
            <person name="Gibson-Brown J.J."/>
            <person name="Grigoriev I.V."/>
            <person name="Horton A.C."/>
            <person name="de Jong P.J."/>
            <person name="Jurka J."/>
            <person name="Kapitonov V.V."/>
            <person name="Kohara Y."/>
            <person name="Kuroki Y."/>
            <person name="Lindquist E."/>
            <person name="Lucas S."/>
            <person name="Osoegawa K."/>
            <person name="Pennacchio L.A."/>
            <person name="Salamov A.A."/>
            <person name="Satou Y."/>
            <person name="Sauka-Spengler T."/>
            <person name="Schmutz J."/>
            <person name="Shin-I T."/>
            <person name="Toyoda A."/>
            <person name="Bronner-Fraser M."/>
            <person name="Fujiyama A."/>
            <person name="Holland L.Z."/>
            <person name="Holland P.W.H."/>
            <person name="Satoh N."/>
            <person name="Rokhsar D.S."/>
        </authorList>
    </citation>
    <scope>NUCLEOTIDE SEQUENCE [LARGE SCALE GENOMIC DNA]</scope>
    <source>
        <strain evidence="5">S238N-H82</strain>
        <tissue evidence="5">Testes</tissue>
    </source>
</reference>
<proteinExistence type="predicted"/>
<comment type="subcellular location">
    <subcellularLocation>
        <location evidence="1">Secreted</location>
    </subcellularLocation>
</comment>
<dbReference type="InterPro" id="IPR036574">
    <property type="entry name" value="Scorpion_toxin-like_sf"/>
</dbReference>
<dbReference type="PANTHER" id="PTHR13645:SF0">
    <property type="entry name" value="DEFENSIN"/>
    <property type="match status" value="1"/>
</dbReference>
<dbReference type="Pfam" id="PF01097">
    <property type="entry name" value="Defensin_2"/>
    <property type="match status" value="1"/>
</dbReference>
<gene>
    <name evidence="5" type="ORF">BRAFLDRAFT_122258</name>
</gene>
<evidence type="ECO:0000256" key="1">
    <source>
        <dbReference type="ARBA" id="ARBA00004613"/>
    </source>
</evidence>
<organism>
    <name type="scientific">Branchiostoma floridae</name>
    <name type="common">Florida lancelet</name>
    <name type="synonym">Amphioxus</name>
    <dbReference type="NCBI Taxonomy" id="7739"/>
    <lineage>
        <taxon>Eukaryota</taxon>
        <taxon>Metazoa</taxon>
        <taxon>Chordata</taxon>
        <taxon>Cephalochordata</taxon>
        <taxon>Leptocardii</taxon>
        <taxon>Amphioxiformes</taxon>
        <taxon>Branchiostomatidae</taxon>
        <taxon>Branchiostoma</taxon>
    </lineage>
</organism>
<protein>
    <recommendedName>
        <fullName evidence="4">Invertebrate defensins family profile domain-containing protein</fullName>
    </recommendedName>
</protein>
<dbReference type="SUPFAM" id="SSF57095">
    <property type="entry name" value="Scorpion toxin-like"/>
    <property type="match status" value="1"/>
</dbReference>
<sequence length="169" mass="17873">MGFFPRKRYKRNTCTSASADDISDSDRNTFRCIMKFLIVAIVLAVLANAEAAPKFKPKMAPQPRITCDLLSFNLPIGSFGDSLCAAHCLALGYRGGYCDDRNASLSNAGGDQCHSPCTLGASQDRVASECCSGIQGSQPADLTLALRGSLSPKDLAPSPRALIGNDLAV</sequence>
<dbReference type="PANTHER" id="PTHR13645">
    <property type="entry name" value="DEFENSIN"/>
    <property type="match status" value="1"/>
</dbReference>
<evidence type="ECO:0000259" key="4">
    <source>
        <dbReference type="PROSITE" id="PS51378"/>
    </source>
</evidence>
<evidence type="ECO:0000256" key="3">
    <source>
        <dbReference type="ARBA" id="ARBA00023157"/>
    </source>
</evidence>
<feature type="domain" description="Invertebrate defensins family profile" evidence="4">
    <location>
        <begin position="64"/>
        <end position="115"/>
    </location>
</feature>
<dbReference type="AlphaFoldDB" id="C3YS52"/>
<dbReference type="PROSITE" id="PS51378">
    <property type="entry name" value="INVERT_DEFENSINS"/>
    <property type="match status" value="1"/>
</dbReference>
<keyword evidence="3" id="KW-1015">Disulfide bond</keyword>
<dbReference type="InParanoid" id="C3YS52"/>
<dbReference type="CDD" id="cd21806">
    <property type="entry name" value="DEFL_defensin-like"/>
    <property type="match status" value="1"/>
</dbReference>
<dbReference type="GO" id="GO:0006952">
    <property type="term" value="P:defense response"/>
    <property type="evidence" value="ECO:0007669"/>
    <property type="project" value="InterPro"/>
</dbReference>
<dbReference type="Gene3D" id="3.30.30.10">
    <property type="entry name" value="Knottin, scorpion toxin-like"/>
    <property type="match status" value="1"/>
</dbReference>
<keyword evidence="2" id="KW-0964">Secreted</keyword>
<name>C3YS52_BRAFL</name>
<dbReference type="InterPro" id="IPR001542">
    <property type="entry name" value="Defensin_invertebrate/fungal"/>
</dbReference>
<accession>C3YS52</accession>
<evidence type="ECO:0000313" key="5">
    <source>
        <dbReference type="EMBL" id="EEN56957.1"/>
    </source>
</evidence>
<dbReference type="GO" id="GO:0005576">
    <property type="term" value="C:extracellular region"/>
    <property type="evidence" value="ECO:0007669"/>
    <property type="project" value="UniProtKB-SubCell"/>
</dbReference>